<gene>
    <name evidence="2" type="ORF">SK128_021332</name>
</gene>
<name>A0AAN8WRD5_HALRR</name>
<accession>A0AAN8WRD5</accession>
<dbReference type="Proteomes" id="UP001381693">
    <property type="component" value="Unassembled WGS sequence"/>
</dbReference>
<dbReference type="EMBL" id="JAXCGZ010018287">
    <property type="protein sequence ID" value="KAK7067453.1"/>
    <property type="molecule type" value="Genomic_DNA"/>
</dbReference>
<feature type="region of interest" description="Disordered" evidence="1">
    <location>
        <begin position="1"/>
        <end position="51"/>
    </location>
</feature>
<reference evidence="2 3" key="1">
    <citation type="submission" date="2023-11" db="EMBL/GenBank/DDBJ databases">
        <title>Halocaridina rubra genome assembly.</title>
        <authorList>
            <person name="Smith C."/>
        </authorList>
    </citation>
    <scope>NUCLEOTIDE SEQUENCE [LARGE SCALE GENOMIC DNA]</scope>
    <source>
        <strain evidence="2">EP-1</strain>
        <tissue evidence="2">Whole</tissue>
    </source>
</reference>
<keyword evidence="3" id="KW-1185">Reference proteome</keyword>
<evidence type="ECO:0000313" key="2">
    <source>
        <dbReference type="EMBL" id="KAK7067453.1"/>
    </source>
</evidence>
<evidence type="ECO:0000313" key="3">
    <source>
        <dbReference type="Proteomes" id="UP001381693"/>
    </source>
</evidence>
<feature type="compositionally biased region" description="Basic and acidic residues" evidence="1">
    <location>
        <begin position="1"/>
        <end position="11"/>
    </location>
</feature>
<evidence type="ECO:0000256" key="1">
    <source>
        <dbReference type="SAM" id="MobiDB-lite"/>
    </source>
</evidence>
<dbReference type="AlphaFoldDB" id="A0AAN8WRD5"/>
<feature type="non-terminal residue" evidence="2">
    <location>
        <position position="51"/>
    </location>
</feature>
<proteinExistence type="predicted"/>
<protein>
    <submittedName>
        <fullName evidence="2">Uncharacterized protein</fullName>
    </submittedName>
</protein>
<feature type="compositionally biased region" description="Basic and acidic residues" evidence="1">
    <location>
        <begin position="39"/>
        <end position="51"/>
    </location>
</feature>
<comment type="caution">
    <text evidence="2">The sequence shown here is derived from an EMBL/GenBank/DDBJ whole genome shotgun (WGS) entry which is preliminary data.</text>
</comment>
<organism evidence="2 3">
    <name type="scientific">Halocaridina rubra</name>
    <name type="common">Hawaiian red shrimp</name>
    <dbReference type="NCBI Taxonomy" id="373956"/>
    <lineage>
        <taxon>Eukaryota</taxon>
        <taxon>Metazoa</taxon>
        <taxon>Ecdysozoa</taxon>
        <taxon>Arthropoda</taxon>
        <taxon>Crustacea</taxon>
        <taxon>Multicrustacea</taxon>
        <taxon>Malacostraca</taxon>
        <taxon>Eumalacostraca</taxon>
        <taxon>Eucarida</taxon>
        <taxon>Decapoda</taxon>
        <taxon>Pleocyemata</taxon>
        <taxon>Caridea</taxon>
        <taxon>Atyoidea</taxon>
        <taxon>Atyidae</taxon>
        <taxon>Halocaridina</taxon>
    </lineage>
</organism>
<sequence>MNPAVEHKTKWSESAASCAHPGGETPTNPPSNVSPQKQEMNRTKNTLEGKL</sequence>